<dbReference type="PATRIC" id="fig|1423725.3.peg.1827"/>
<evidence type="ECO:0000259" key="8">
    <source>
        <dbReference type="PROSITE" id="PS50850"/>
    </source>
</evidence>
<keyword evidence="6 7" id="KW-0472">Membrane</keyword>
<protein>
    <recommendedName>
        <fullName evidence="8">Major facilitator superfamily (MFS) profile domain-containing protein</fullName>
    </recommendedName>
</protein>
<organism evidence="9 10">
    <name type="scientific">Liquorilactobacillus aquaticus DSM 21051</name>
    <dbReference type="NCBI Taxonomy" id="1423725"/>
    <lineage>
        <taxon>Bacteria</taxon>
        <taxon>Bacillati</taxon>
        <taxon>Bacillota</taxon>
        <taxon>Bacilli</taxon>
        <taxon>Lactobacillales</taxon>
        <taxon>Lactobacillaceae</taxon>
        <taxon>Liquorilactobacillus</taxon>
    </lineage>
</organism>
<feature type="transmembrane region" description="Helical" evidence="7">
    <location>
        <begin position="98"/>
        <end position="124"/>
    </location>
</feature>
<name>A0A0R2D9M3_9LACO</name>
<sequence>MKKNLFLKIAILSVYFVQMGAGAVNPAVASIAKSFPGIPLTTILLVTTLSIVASVPATIISGRIAGSKVKYKTLLVLGMILFTLGGIGPYFTQSSFTMILAFRIVFGIGVGIVIPLGAALIIAFFDGDERNELMGLGGVASNVGGILFQLLGGFAASVSWGYSFLVHGLGIITLVLILFLPEPEKTQEKQSKAKIPGFVYFYAIGIFVVMVLIFPLLVTMSSVIETGGMGNAADSGMVLTMYTIGGMLAGFVFAKLFDILKQNTITVTLFLIAIAMACIAFGNTIVFMYVGATLGGIGIGVITPTIFILLGNKLPSAQVAIASGLIMGFMNVGGFLSAYVYEMLAIVFGQVGNLKFPFYFATGCFAIGAIGILVIKNVKSVKKVM</sequence>
<dbReference type="PROSITE" id="PS50850">
    <property type="entry name" value="MFS"/>
    <property type="match status" value="1"/>
</dbReference>
<feature type="transmembrane region" description="Helical" evidence="7">
    <location>
        <begin position="356"/>
        <end position="375"/>
    </location>
</feature>
<dbReference type="GO" id="GO:0005886">
    <property type="term" value="C:plasma membrane"/>
    <property type="evidence" value="ECO:0007669"/>
    <property type="project" value="UniProtKB-SubCell"/>
</dbReference>
<accession>A0A0R2D9M3</accession>
<feature type="transmembrane region" description="Helical" evidence="7">
    <location>
        <begin position="236"/>
        <end position="257"/>
    </location>
</feature>
<dbReference type="InterPro" id="IPR020846">
    <property type="entry name" value="MFS_dom"/>
</dbReference>
<evidence type="ECO:0000313" key="9">
    <source>
        <dbReference type="EMBL" id="KRM97307.1"/>
    </source>
</evidence>
<dbReference type="SUPFAM" id="SSF103473">
    <property type="entry name" value="MFS general substrate transporter"/>
    <property type="match status" value="1"/>
</dbReference>
<dbReference type="EMBL" id="AYZD01000003">
    <property type="protein sequence ID" value="KRM97307.1"/>
    <property type="molecule type" value="Genomic_DNA"/>
</dbReference>
<dbReference type="PANTHER" id="PTHR43124:SF3">
    <property type="entry name" value="CHLORAMPHENICOL EFFLUX PUMP RV0191"/>
    <property type="match status" value="1"/>
</dbReference>
<gene>
    <name evidence="9" type="ORF">FC19_GL001779</name>
</gene>
<comment type="subcellular location">
    <subcellularLocation>
        <location evidence="1">Cell membrane</location>
        <topology evidence="1">Multi-pass membrane protein</topology>
    </subcellularLocation>
</comment>
<comment type="caution">
    <text evidence="9">The sequence shown here is derived from an EMBL/GenBank/DDBJ whole genome shotgun (WGS) entry which is preliminary data.</text>
</comment>
<evidence type="ECO:0000256" key="2">
    <source>
        <dbReference type="ARBA" id="ARBA00022448"/>
    </source>
</evidence>
<feature type="domain" description="Major facilitator superfamily (MFS) profile" evidence="8">
    <location>
        <begin position="6"/>
        <end position="380"/>
    </location>
</feature>
<feature type="transmembrane region" description="Helical" evidence="7">
    <location>
        <begin position="319"/>
        <end position="341"/>
    </location>
</feature>
<keyword evidence="5 7" id="KW-1133">Transmembrane helix</keyword>
<evidence type="ECO:0000313" key="10">
    <source>
        <dbReference type="Proteomes" id="UP000051015"/>
    </source>
</evidence>
<feature type="transmembrane region" description="Helical" evidence="7">
    <location>
        <begin position="39"/>
        <end position="62"/>
    </location>
</feature>
<keyword evidence="2" id="KW-0813">Transport</keyword>
<feature type="transmembrane region" description="Helical" evidence="7">
    <location>
        <begin position="264"/>
        <end position="282"/>
    </location>
</feature>
<keyword evidence="10" id="KW-1185">Reference proteome</keyword>
<dbReference type="InterPro" id="IPR050189">
    <property type="entry name" value="MFS_Efflux_Transporters"/>
</dbReference>
<reference evidence="9 10" key="1">
    <citation type="journal article" date="2015" name="Genome Announc.">
        <title>Expanding the biotechnology potential of lactobacilli through comparative genomics of 213 strains and associated genera.</title>
        <authorList>
            <person name="Sun Z."/>
            <person name="Harris H.M."/>
            <person name="McCann A."/>
            <person name="Guo C."/>
            <person name="Argimon S."/>
            <person name="Zhang W."/>
            <person name="Yang X."/>
            <person name="Jeffery I.B."/>
            <person name="Cooney J.C."/>
            <person name="Kagawa T.F."/>
            <person name="Liu W."/>
            <person name="Song Y."/>
            <person name="Salvetti E."/>
            <person name="Wrobel A."/>
            <person name="Rasinkangas P."/>
            <person name="Parkhill J."/>
            <person name="Rea M.C."/>
            <person name="O'Sullivan O."/>
            <person name="Ritari J."/>
            <person name="Douillard F.P."/>
            <person name="Paul Ross R."/>
            <person name="Yang R."/>
            <person name="Briner A.E."/>
            <person name="Felis G.E."/>
            <person name="de Vos W.M."/>
            <person name="Barrangou R."/>
            <person name="Klaenhammer T.R."/>
            <person name="Caufield P.W."/>
            <person name="Cui Y."/>
            <person name="Zhang H."/>
            <person name="O'Toole P.W."/>
        </authorList>
    </citation>
    <scope>NUCLEOTIDE SEQUENCE [LARGE SCALE GENOMIC DNA]</scope>
    <source>
        <strain evidence="9 10">DSM 21051</strain>
    </source>
</reference>
<dbReference type="Gene3D" id="1.20.1250.20">
    <property type="entry name" value="MFS general substrate transporter like domains"/>
    <property type="match status" value="1"/>
</dbReference>
<dbReference type="RefSeq" id="WP_057875151.1">
    <property type="nucleotide sequence ID" value="NZ_AYZD01000003.1"/>
</dbReference>
<dbReference type="Proteomes" id="UP000051015">
    <property type="component" value="Unassembled WGS sequence"/>
</dbReference>
<feature type="transmembrane region" description="Helical" evidence="7">
    <location>
        <begin position="200"/>
        <end position="224"/>
    </location>
</feature>
<keyword evidence="4 7" id="KW-0812">Transmembrane</keyword>
<evidence type="ECO:0000256" key="5">
    <source>
        <dbReference type="ARBA" id="ARBA00022989"/>
    </source>
</evidence>
<evidence type="ECO:0000256" key="3">
    <source>
        <dbReference type="ARBA" id="ARBA00022475"/>
    </source>
</evidence>
<evidence type="ECO:0000256" key="6">
    <source>
        <dbReference type="ARBA" id="ARBA00023136"/>
    </source>
</evidence>
<dbReference type="PANTHER" id="PTHR43124">
    <property type="entry name" value="PURINE EFFLUX PUMP PBUE"/>
    <property type="match status" value="1"/>
</dbReference>
<dbReference type="GO" id="GO:0022857">
    <property type="term" value="F:transmembrane transporter activity"/>
    <property type="evidence" value="ECO:0007669"/>
    <property type="project" value="InterPro"/>
</dbReference>
<feature type="transmembrane region" description="Helical" evidence="7">
    <location>
        <begin position="136"/>
        <end position="156"/>
    </location>
</feature>
<dbReference type="OrthoDB" id="9787026at2"/>
<feature type="transmembrane region" description="Helical" evidence="7">
    <location>
        <begin position="288"/>
        <end position="310"/>
    </location>
</feature>
<feature type="transmembrane region" description="Helical" evidence="7">
    <location>
        <begin position="74"/>
        <end position="92"/>
    </location>
</feature>
<proteinExistence type="predicted"/>
<dbReference type="AlphaFoldDB" id="A0A0R2D9M3"/>
<dbReference type="InterPro" id="IPR036259">
    <property type="entry name" value="MFS_trans_sf"/>
</dbReference>
<evidence type="ECO:0000256" key="1">
    <source>
        <dbReference type="ARBA" id="ARBA00004651"/>
    </source>
</evidence>
<feature type="transmembrane region" description="Helical" evidence="7">
    <location>
        <begin position="162"/>
        <end position="180"/>
    </location>
</feature>
<dbReference type="InterPro" id="IPR011701">
    <property type="entry name" value="MFS"/>
</dbReference>
<evidence type="ECO:0000256" key="4">
    <source>
        <dbReference type="ARBA" id="ARBA00022692"/>
    </source>
</evidence>
<keyword evidence="3" id="KW-1003">Cell membrane</keyword>
<dbReference type="Pfam" id="PF07690">
    <property type="entry name" value="MFS_1"/>
    <property type="match status" value="1"/>
</dbReference>
<evidence type="ECO:0000256" key="7">
    <source>
        <dbReference type="SAM" id="Phobius"/>
    </source>
</evidence>